<gene>
    <name evidence="1" type="ORF">K503DRAFT_767679</name>
</gene>
<dbReference type="OrthoDB" id="8857890at2759"/>
<dbReference type="EMBL" id="KV448180">
    <property type="protein sequence ID" value="OAX41465.1"/>
    <property type="molecule type" value="Genomic_DNA"/>
</dbReference>
<dbReference type="AlphaFoldDB" id="A0A1B7N9E0"/>
<evidence type="ECO:0000313" key="2">
    <source>
        <dbReference type="Proteomes" id="UP000092154"/>
    </source>
</evidence>
<dbReference type="Proteomes" id="UP000092154">
    <property type="component" value="Unassembled WGS sequence"/>
</dbReference>
<accession>A0A1B7N9E0</accession>
<sequence length="118" mass="13237">MTIEYSSTVWLAPFPPTLLKDKILCLWDRGDGLRCHDVLKGDALLLHLSSVHGCQGQDDTKLTCWWDGCAQRMKKRAIVAHIQDVHLGVTYPCRRCGITYGGKSSFELHLLGCPVLKK</sequence>
<reference evidence="1 2" key="1">
    <citation type="submission" date="2016-06" db="EMBL/GenBank/DDBJ databases">
        <title>Comparative genomics of the ectomycorrhizal sister species Rhizopogon vinicolor and Rhizopogon vesiculosus (Basidiomycota: Boletales) reveals a divergence of the mating type B locus.</title>
        <authorList>
            <consortium name="DOE Joint Genome Institute"/>
            <person name="Mujic A.B."/>
            <person name="Kuo A."/>
            <person name="Tritt A."/>
            <person name="Lipzen A."/>
            <person name="Chen C."/>
            <person name="Johnson J."/>
            <person name="Sharma A."/>
            <person name="Barry K."/>
            <person name="Grigoriev I.V."/>
            <person name="Spatafora J.W."/>
        </authorList>
    </citation>
    <scope>NUCLEOTIDE SEQUENCE [LARGE SCALE GENOMIC DNA]</scope>
    <source>
        <strain evidence="1 2">AM-OR11-026</strain>
    </source>
</reference>
<evidence type="ECO:0000313" key="1">
    <source>
        <dbReference type="EMBL" id="OAX41465.1"/>
    </source>
</evidence>
<proteinExistence type="predicted"/>
<protein>
    <recommendedName>
        <fullName evidence="3">C2H2-type domain-containing protein</fullName>
    </recommendedName>
</protein>
<organism evidence="1 2">
    <name type="scientific">Rhizopogon vinicolor AM-OR11-026</name>
    <dbReference type="NCBI Taxonomy" id="1314800"/>
    <lineage>
        <taxon>Eukaryota</taxon>
        <taxon>Fungi</taxon>
        <taxon>Dikarya</taxon>
        <taxon>Basidiomycota</taxon>
        <taxon>Agaricomycotina</taxon>
        <taxon>Agaricomycetes</taxon>
        <taxon>Agaricomycetidae</taxon>
        <taxon>Boletales</taxon>
        <taxon>Suillineae</taxon>
        <taxon>Rhizopogonaceae</taxon>
        <taxon>Rhizopogon</taxon>
    </lineage>
</organism>
<keyword evidence="2" id="KW-1185">Reference proteome</keyword>
<name>A0A1B7N9E0_9AGAM</name>
<dbReference type="InParanoid" id="A0A1B7N9E0"/>
<evidence type="ECO:0008006" key="3">
    <source>
        <dbReference type="Google" id="ProtNLM"/>
    </source>
</evidence>